<dbReference type="CDD" id="cd00384">
    <property type="entry name" value="ALAD_PBGS"/>
    <property type="match status" value="1"/>
</dbReference>
<evidence type="ECO:0000256" key="8">
    <source>
        <dbReference type="ARBA" id="ARBA00047651"/>
    </source>
</evidence>
<evidence type="ECO:0000256" key="7">
    <source>
        <dbReference type="ARBA" id="ARBA00023244"/>
    </source>
</evidence>
<dbReference type="PRINTS" id="PR00144">
    <property type="entry name" value="DALDHYDRTASE"/>
</dbReference>
<dbReference type="PROSITE" id="PS00169">
    <property type="entry name" value="D_ALA_DEHYDRATASE"/>
    <property type="match status" value="1"/>
</dbReference>
<feature type="binding site" evidence="10">
    <location>
        <position position="274"/>
    </location>
    <ligand>
        <name>5-aminolevulinate</name>
        <dbReference type="ChEBI" id="CHEBI:356416"/>
        <label>2</label>
    </ligand>
</feature>
<dbReference type="Proteomes" id="UP000594464">
    <property type="component" value="Chromosome"/>
</dbReference>
<dbReference type="SUPFAM" id="SSF51569">
    <property type="entry name" value="Aldolase"/>
    <property type="match status" value="1"/>
</dbReference>
<evidence type="ECO:0000256" key="9">
    <source>
        <dbReference type="PIRSR" id="PIRSR001415-1"/>
    </source>
</evidence>
<dbReference type="GO" id="GO:0006782">
    <property type="term" value="P:protoporphyrinogen IX biosynthetic process"/>
    <property type="evidence" value="ECO:0007669"/>
    <property type="project" value="UniProtKB-UniPathway"/>
</dbReference>
<dbReference type="EMBL" id="CP048620">
    <property type="protein sequence ID" value="QPJ65567.1"/>
    <property type="molecule type" value="Genomic_DNA"/>
</dbReference>
<feature type="binding site" evidence="10">
    <location>
        <position position="217"/>
    </location>
    <ligand>
        <name>5-aminolevulinate</name>
        <dbReference type="ChEBI" id="CHEBI:356416"/>
        <label>1</label>
    </ligand>
</feature>
<dbReference type="NCBIfam" id="NF006762">
    <property type="entry name" value="PRK09283.1"/>
    <property type="match status" value="1"/>
</dbReference>
<dbReference type="Gene3D" id="3.20.20.70">
    <property type="entry name" value="Aldolase class I"/>
    <property type="match status" value="1"/>
</dbReference>
<dbReference type="EC" id="4.2.1.24" evidence="3 12"/>
<keyword evidence="11" id="KW-0479">Metal-binding</keyword>
<protein>
    <recommendedName>
        <fullName evidence="4 12">Delta-aminolevulinic acid dehydratase</fullName>
        <ecNumber evidence="3 12">4.2.1.24</ecNumber>
    </recommendedName>
</protein>
<dbReference type="GO" id="GO:0005829">
    <property type="term" value="C:cytosol"/>
    <property type="evidence" value="ECO:0007669"/>
    <property type="project" value="TreeGrafter"/>
</dbReference>
<evidence type="ECO:0000256" key="6">
    <source>
        <dbReference type="ARBA" id="ARBA00023239"/>
    </source>
</evidence>
<evidence type="ECO:0000256" key="5">
    <source>
        <dbReference type="ARBA" id="ARBA00023133"/>
    </source>
</evidence>
<evidence type="ECO:0000256" key="1">
    <source>
        <dbReference type="ARBA" id="ARBA00004694"/>
    </source>
</evidence>
<accession>A0A7T0C2X5</accession>
<dbReference type="InterPro" id="IPR013785">
    <property type="entry name" value="Aldolase_TIM"/>
</dbReference>
<feature type="binding site" evidence="10">
    <location>
        <position position="205"/>
    </location>
    <ligand>
        <name>5-aminolevulinate</name>
        <dbReference type="ChEBI" id="CHEBI:356416"/>
        <label>1</label>
    </ligand>
</feature>
<evidence type="ECO:0000256" key="4">
    <source>
        <dbReference type="ARBA" id="ARBA00020771"/>
    </source>
</evidence>
<keyword evidence="7 12" id="KW-0627">Porphyrin biosynthesis</keyword>
<gene>
    <name evidence="14" type="primary">hemB</name>
    <name evidence="14" type="ORF">G3M78_09245</name>
</gene>
<dbReference type="PANTHER" id="PTHR11458:SF0">
    <property type="entry name" value="DELTA-AMINOLEVULINIC ACID DEHYDRATASE"/>
    <property type="match status" value="1"/>
</dbReference>
<organism evidence="14 15">
    <name type="scientific">Candidatus Nitrohelix vancouverensis</name>
    <dbReference type="NCBI Taxonomy" id="2705534"/>
    <lineage>
        <taxon>Bacteria</taxon>
        <taxon>Pseudomonadati</taxon>
        <taxon>Nitrospinota/Tectimicrobiota group</taxon>
        <taxon>Nitrospinota</taxon>
        <taxon>Nitrospinia</taxon>
        <taxon>Nitrospinales</taxon>
        <taxon>Nitrospinaceae</taxon>
        <taxon>Candidatus Nitrohelix</taxon>
    </lineage>
</organism>
<evidence type="ECO:0000256" key="13">
    <source>
        <dbReference type="RuleBase" id="RU004161"/>
    </source>
</evidence>
<evidence type="ECO:0000256" key="10">
    <source>
        <dbReference type="PIRSR" id="PIRSR001415-2"/>
    </source>
</evidence>
<evidence type="ECO:0000256" key="12">
    <source>
        <dbReference type="RuleBase" id="RU000515"/>
    </source>
</evidence>
<comment type="similarity">
    <text evidence="2 13">Belongs to the ALAD family.</text>
</comment>
<dbReference type="InterPro" id="IPR001731">
    <property type="entry name" value="ALAD"/>
</dbReference>
<feature type="binding site" evidence="11">
    <location>
        <position position="233"/>
    </location>
    <ligand>
        <name>Mg(2+)</name>
        <dbReference type="ChEBI" id="CHEBI:18420"/>
    </ligand>
</feature>
<dbReference type="AlphaFoldDB" id="A0A7T0C2X5"/>
<feature type="active site" description="Schiff-base intermediate with substrate" evidence="9">
    <location>
        <position position="248"/>
    </location>
</feature>
<keyword evidence="11" id="KW-0460">Magnesium</keyword>
<dbReference type="GO" id="GO:0008270">
    <property type="term" value="F:zinc ion binding"/>
    <property type="evidence" value="ECO:0007669"/>
    <property type="project" value="TreeGrafter"/>
</dbReference>
<keyword evidence="6 12" id="KW-0456">Lyase</keyword>
<dbReference type="Pfam" id="PF00490">
    <property type="entry name" value="ALAD"/>
    <property type="match status" value="1"/>
</dbReference>
<comment type="catalytic activity">
    <reaction evidence="8 12">
        <text>2 5-aminolevulinate = porphobilinogen + 2 H2O + H(+)</text>
        <dbReference type="Rhea" id="RHEA:24064"/>
        <dbReference type="ChEBI" id="CHEBI:15377"/>
        <dbReference type="ChEBI" id="CHEBI:15378"/>
        <dbReference type="ChEBI" id="CHEBI:58126"/>
        <dbReference type="ChEBI" id="CHEBI:356416"/>
        <dbReference type="EC" id="4.2.1.24"/>
    </reaction>
</comment>
<comment type="subunit">
    <text evidence="12">Homooctamer.</text>
</comment>
<comment type="pathway">
    <text evidence="1">Porphyrin-containing compound metabolism; protoporphyrin-IX biosynthesis; coproporphyrinogen-III from 5-aminolevulinate: step 1/4.</text>
</comment>
<name>A0A7T0C2X5_9BACT</name>
<evidence type="ECO:0000313" key="14">
    <source>
        <dbReference type="EMBL" id="QPJ65567.1"/>
    </source>
</evidence>
<feature type="active site" description="Schiff-base intermediate with substrate" evidence="9">
    <location>
        <position position="195"/>
    </location>
</feature>
<feature type="binding site" evidence="10">
    <location>
        <position position="313"/>
    </location>
    <ligand>
        <name>5-aminolevulinate</name>
        <dbReference type="ChEBI" id="CHEBI:356416"/>
        <label>2</label>
    </ligand>
</feature>
<dbReference type="PANTHER" id="PTHR11458">
    <property type="entry name" value="DELTA-AMINOLEVULINIC ACID DEHYDRATASE"/>
    <property type="match status" value="1"/>
</dbReference>
<reference evidence="15" key="1">
    <citation type="submission" date="2020-02" db="EMBL/GenBank/DDBJ databases">
        <title>Genomic and physiological characterization of two novel Nitrospinaceae genera.</title>
        <authorList>
            <person name="Mueller A.J."/>
            <person name="Jung M.-Y."/>
            <person name="Strachan C.R."/>
            <person name="Herbold C.W."/>
            <person name="Kirkegaard R.H."/>
            <person name="Daims H."/>
        </authorList>
    </citation>
    <scope>NUCLEOTIDE SEQUENCE [LARGE SCALE GENOMIC DNA]</scope>
</reference>
<evidence type="ECO:0000256" key="2">
    <source>
        <dbReference type="ARBA" id="ARBA00008055"/>
    </source>
</evidence>
<dbReference type="KEGG" id="nva:G3M78_09245"/>
<dbReference type="UniPathway" id="UPA00251">
    <property type="reaction ID" value="UER00318"/>
</dbReference>
<dbReference type="FunFam" id="3.20.20.70:FF:000019">
    <property type="entry name" value="Delta-aminolevulinic acid dehydratase"/>
    <property type="match status" value="1"/>
</dbReference>
<dbReference type="PIRSF" id="PIRSF001415">
    <property type="entry name" value="Porphbilin_synth"/>
    <property type="match status" value="1"/>
</dbReference>
<proteinExistence type="inferred from homology"/>
<sequence>MAFPVHRYRRLRKNPEILRMVRETSLSVNDLIDPYFVCEGKGIRQEISSMPGVYRYSIDEMLKEIKETRRLGIPAVILFGIPDKKDAAGSEAYNPDGIIQRAIKAIKDAEPELVVITDVCIDEYTDHGHCGVIRGDEILNDPTLELLSRMALTHAQCGADIVAPSDMMDGRVQAIRGRLDDEKFQDVVIMSYAAKYASAFYGPFREAADSSPKFGDRCSYQMDPGNSDESLREVLQDIEEGADIVMVKPALSYLDIIYRVRQEVKVPVAAYNVSGEYAMVKAASERDWVDGQRVMLEMLLSMKRAGAQMILTYFAREAAKAIQA</sequence>
<dbReference type="SMART" id="SM01004">
    <property type="entry name" value="ALAD"/>
    <property type="match status" value="1"/>
</dbReference>
<evidence type="ECO:0000256" key="3">
    <source>
        <dbReference type="ARBA" id="ARBA00012053"/>
    </source>
</evidence>
<dbReference type="GO" id="GO:0004655">
    <property type="term" value="F:porphobilinogen synthase activity"/>
    <property type="evidence" value="ECO:0007669"/>
    <property type="project" value="UniProtKB-EC"/>
</dbReference>
<evidence type="ECO:0000313" key="15">
    <source>
        <dbReference type="Proteomes" id="UP000594464"/>
    </source>
</evidence>
<keyword evidence="5" id="KW-0350">Heme biosynthesis</keyword>
<dbReference type="InterPro" id="IPR030656">
    <property type="entry name" value="ALAD_AS"/>
</dbReference>
<evidence type="ECO:0000256" key="11">
    <source>
        <dbReference type="PIRSR" id="PIRSR001415-5"/>
    </source>
</evidence>